<proteinExistence type="inferred from homology"/>
<dbReference type="RefSeq" id="WP_054671700.1">
    <property type="nucleotide sequence ID" value="NZ_BMOF01000011.1"/>
</dbReference>
<dbReference type="GO" id="GO:0110001">
    <property type="term" value="C:toxin-antitoxin complex"/>
    <property type="evidence" value="ECO:0007669"/>
    <property type="project" value="InterPro"/>
</dbReference>
<keyword evidence="2" id="KW-0540">Nuclease</keyword>
<evidence type="ECO:0008006" key="7">
    <source>
        <dbReference type="Google" id="ProtNLM"/>
    </source>
</evidence>
<dbReference type="GO" id="GO:0004540">
    <property type="term" value="F:RNA nuclease activity"/>
    <property type="evidence" value="ECO:0007669"/>
    <property type="project" value="InterPro"/>
</dbReference>
<dbReference type="GO" id="GO:0016787">
    <property type="term" value="F:hydrolase activity"/>
    <property type="evidence" value="ECO:0007669"/>
    <property type="project" value="UniProtKB-KW"/>
</dbReference>
<reference evidence="5" key="2">
    <citation type="submission" date="2020-09" db="EMBL/GenBank/DDBJ databases">
        <authorList>
            <person name="Sun Q."/>
            <person name="Ohkuma M."/>
        </authorList>
    </citation>
    <scope>NUCLEOTIDE SEQUENCE</scope>
    <source>
        <strain evidence="5">JCM 14719</strain>
    </source>
</reference>
<dbReference type="InterPro" id="IPR052379">
    <property type="entry name" value="Type_VII_TA_RNase"/>
</dbReference>
<dbReference type="PANTHER" id="PTHR33397">
    <property type="entry name" value="UPF0331 PROTEIN YUTE"/>
    <property type="match status" value="1"/>
</dbReference>
<evidence type="ECO:0000313" key="6">
    <source>
        <dbReference type="Proteomes" id="UP000637720"/>
    </source>
</evidence>
<gene>
    <name evidence="5" type="ORF">GCM10007043_08480</name>
</gene>
<accession>A0A8J3B8H7</accession>
<evidence type="ECO:0000313" key="5">
    <source>
        <dbReference type="EMBL" id="GGJ96983.1"/>
    </source>
</evidence>
<dbReference type="Gene3D" id="1.20.120.580">
    <property type="entry name" value="bsu32300-like"/>
    <property type="match status" value="1"/>
</dbReference>
<keyword evidence="1" id="KW-1277">Toxin-antitoxin system</keyword>
<reference evidence="5" key="1">
    <citation type="journal article" date="2014" name="Int. J. Syst. Evol. Microbiol.">
        <title>Complete genome sequence of Corynebacterium casei LMG S-19264T (=DSM 44701T), isolated from a smear-ripened cheese.</title>
        <authorList>
            <consortium name="US DOE Joint Genome Institute (JGI-PGF)"/>
            <person name="Walter F."/>
            <person name="Albersmeier A."/>
            <person name="Kalinowski J."/>
            <person name="Ruckert C."/>
        </authorList>
    </citation>
    <scope>NUCLEOTIDE SEQUENCE</scope>
    <source>
        <strain evidence="5">JCM 14719</strain>
    </source>
</reference>
<organism evidence="5 6">
    <name type="scientific">Calditerricola satsumensis</name>
    <dbReference type="NCBI Taxonomy" id="373054"/>
    <lineage>
        <taxon>Bacteria</taxon>
        <taxon>Bacillati</taxon>
        <taxon>Bacillota</taxon>
        <taxon>Bacilli</taxon>
        <taxon>Bacillales</taxon>
        <taxon>Bacillaceae</taxon>
        <taxon>Calditerricola</taxon>
    </lineage>
</organism>
<dbReference type="Proteomes" id="UP000637720">
    <property type="component" value="Unassembled WGS sequence"/>
</dbReference>
<evidence type="ECO:0000256" key="3">
    <source>
        <dbReference type="ARBA" id="ARBA00022801"/>
    </source>
</evidence>
<evidence type="ECO:0000256" key="1">
    <source>
        <dbReference type="ARBA" id="ARBA00022649"/>
    </source>
</evidence>
<name>A0A8J3B8H7_9BACI</name>
<keyword evidence="3" id="KW-0378">Hydrolase</keyword>
<dbReference type="EMBL" id="BMOF01000011">
    <property type="protein sequence ID" value="GGJ96983.1"/>
    <property type="molecule type" value="Genomic_DNA"/>
</dbReference>
<dbReference type="InterPro" id="IPR037038">
    <property type="entry name" value="HepT-like_sf"/>
</dbReference>
<comment type="similarity">
    <text evidence="4">Belongs to the HepT RNase toxin family.</text>
</comment>
<protein>
    <recommendedName>
        <fullName evidence="7">DUF86 domain-containing protein</fullName>
    </recommendedName>
</protein>
<dbReference type="PANTHER" id="PTHR33397:SF5">
    <property type="entry name" value="RNASE YUTE-RELATED"/>
    <property type="match status" value="1"/>
</dbReference>
<evidence type="ECO:0000256" key="2">
    <source>
        <dbReference type="ARBA" id="ARBA00022722"/>
    </source>
</evidence>
<comment type="caution">
    <text evidence="5">The sequence shown here is derived from an EMBL/GenBank/DDBJ whole genome shotgun (WGS) entry which is preliminary data.</text>
</comment>
<dbReference type="InterPro" id="IPR008201">
    <property type="entry name" value="HepT-like"/>
</dbReference>
<dbReference type="Pfam" id="PF01934">
    <property type="entry name" value="HepT-like"/>
    <property type="match status" value="1"/>
</dbReference>
<dbReference type="AlphaFoldDB" id="A0A8J3B8H7"/>
<sequence>MYELNTDKLRAVLARMEEALAALDRLRERDAEAFCEDPLLALALERGIHVCLECVADAGNTLIDGFLMRDPGSYADIVDILEGEEVVPAEDAAAYRELVSWRKALVTDMAAPPRRDRLHAFVRTHFEALKRFPAHVRAYVHRELGAF</sequence>
<evidence type="ECO:0000256" key="4">
    <source>
        <dbReference type="ARBA" id="ARBA00024207"/>
    </source>
</evidence>
<keyword evidence="6" id="KW-1185">Reference proteome</keyword>